<gene>
    <name evidence="2" type="ORF">KU39_1772</name>
</gene>
<protein>
    <submittedName>
        <fullName evidence="2">Lipoprotein</fullName>
    </submittedName>
</protein>
<dbReference type="OrthoDB" id="5617355at2"/>
<reference evidence="2 3" key="1">
    <citation type="journal article" date="2014" name="Genome Announc.">
        <title>Comparative Genome Analysis of Two Isolates of the Fish Pathogen Piscirickettsia salmonis from Different Hosts Reveals Major Differences in Virulence-Associated Secretion Systems.</title>
        <authorList>
            <person name="Bohle H."/>
            <person name="Henriquez P."/>
            <person name="Grothusen H."/>
            <person name="Navas E."/>
            <person name="Sandoval A."/>
            <person name="Bustamante F."/>
            <person name="Bustos P."/>
            <person name="Mancilla M."/>
        </authorList>
    </citation>
    <scope>NUCLEOTIDE SEQUENCE [LARGE SCALE GENOMIC DNA]</scope>
    <source>
        <strain evidence="3">B1-32597</strain>
    </source>
</reference>
<evidence type="ECO:0000259" key="1">
    <source>
        <dbReference type="Pfam" id="PF22361"/>
    </source>
</evidence>
<dbReference type="EMBL" id="CP012508">
    <property type="protein sequence ID" value="ALB22952.1"/>
    <property type="molecule type" value="Genomic_DNA"/>
</dbReference>
<dbReference type="Pfam" id="PF22361">
    <property type="entry name" value="IglE_N"/>
    <property type="match status" value="1"/>
</dbReference>
<feature type="domain" description="Type VI lipoprotein IgE-like C-terminal" evidence="1">
    <location>
        <begin position="55"/>
        <end position="130"/>
    </location>
</feature>
<organism evidence="2 3">
    <name type="scientific">Piscirickettsia salmonis</name>
    <dbReference type="NCBI Taxonomy" id="1238"/>
    <lineage>
        <taxon>Bacteria</taxon>
        <taxon>Pseudomonadati</taxon>
        <taxon>Pseudomonadota</taxon>
        <taxon>Gammaproteobacteria</taxon>
        <taxon>Thiotrichales</taxon>
        <taxon>Piscirickettsiaceae</taxon>
        <taxon>Piscirickettsia</taxon>
    </lineage>
</organism>
<dbReference type="AlphaFoldDB" id="A0A1L6TCC2"/>
<dbReference type="PROSITE" id="PS51257">
    <property type="entry name" value="PROKAR_LIPOPROTEIN"/>
    <property type="match status" value="1"/>
</dbReference>
<dbReference type="Proteomes" id="UP000029558">
    <property type="component" value="Chromosome"/>
</dbReference>
<proteinExistence type="predicted"/>
<keyword evidence="2" id="KW-0449">Lipoprotein</keyword>
<dbReference type="InterPro" id="IPR054378">
    <property type="entry name" value="IgE-like_C"/>
</dbReference>
<name>A0A1L6TCC2_PISSA</name>
<evidence type="ECO:0000313" key="3">
    <source>
        <dbReference type="Proteomes" id="UP000029558"/>
    </source>
</evidence>
<evidence type="ECO:0000313" key="2">
    <source>
        <dbReference type="EMBL" id="ALB22952.1"/>
    </source>
</evidence>
<sequence>MKKLLINLLARWNIVSLFALLALMSGCSMLGLGGDPELTIKVTTHQYTNNGNNFYLLVAQDNNKSYISHSYYSLYSQFNSSQYQRYFITPKYESSYSFSYPLDQKKATSLYFLLNSDSRQWKLRVKPGVKKVTVDVSSDKVTMD</sequence>
<dbReference type="RefSeq" id="WP_017376662.1">
    <property type="nucleotide sequence ID" value="NZ_CP012508.1"/>
</dbReference>
<accession>A0A1L6TCC2</accession>